<evidence type="ECO:0000313" key="2">
    <source>
        <dbReference type="Proteomes" id="UP001212821"/>
    </source>
</evidence>
<protein>
    <submittedName>
        <fullName evidence="1">Uncharacterized protein</fullName>
    </submittedName>
</protein>
<dbReference type="EMBL" id="CP115450">
    <property type="protein sequence ID" value="WBP84607.1"/>
    <property type="molecule type" value="Genomic_DNA"/>
</dbReference>
<evidence type="ECO:0000313" key="1">
    <source>
        <dbReference type="EMBL" id="WBP84607.1"/>
    </source>
</evidence>
<reference evidence="2" key="1">
    <citation type="submission" date="2022-12" db="EMBL/GenBank/DDBJ databases">
        <authorList>
            <person name="Mo P."/>
        </authorList>
    </citation>
    <scope>NUCLEOTIDE SEQUENCE [LARGE SCALE GENOMIC DNA]</scope>
    <source>
        <strain evidence="2">HUAS 3-15</strain>
    </source>
</reference>
<sequence>MFRTRLTRRERLSLAGALLRGAVSGIARSVTTWFLDQHVL</sequence>
<name>A0ABY7PWN0_9ACTN</name>
<accession>A0ABY7PWN0</accession>
<organism evidence="1 2">
    <name type="scientific">Kitasatospora cathayae</name>
    <dbReference type="NCBI Taxonomy" id="3004092"/>
    <lineage>
        <taxon>Bacteria</taxon>
        <taxon>Bacillati</taxon>
        <taxon>Actinomycetota</taxon>
        <taxon>Actinomycetes</taxon>
        <taxon>Kitasatosporales</taxon>
        <taxon>Streptomycetaceae</taxon>
        <taxon>Kitasatospora</taxon>
    </lineage>
</organism>
<gene>
    <name evidence="1" type="ORF">O1G21_01215</name>
</gene>
<keyword evidence="2" id="KW-1185">Reference proteome</keyword>
<dbReference type="Proteomes" id="UP001212821">
    <property type="component" value="Chromosome"/>
</dbReference>
<dbReference type="RefSeq" id="WP_270139950.1">
    <property type="nucleotide sequence ID" value="NZ_CP115450.1"/>
</dbReference>
<proteinExistence type="predicted"/>